<dbReference type="Gene3D" id="1.10.443.10">
    <property type="entry name" value="Intergrase catalytic core"/>
    <property type="match status" value="1"/>
</dbReference>
<dbReference type="InterPro" id="IPR004107">
    <property type="entry name" value="Integrase_SAM-like_N"/>
</dbReference>
<gene>
    <name evidence="7" type="ORF">BW897_31140</name>
</gene>
<dbReference type="Pfam" id="PF02899">
    <property type="entry name" value="Phage_int_SAM_1"/>
    <property type="match status" value="1"/>
</dbReference>
<organism evidence="7 8">
    <name type="scientific">Bacillus cereus</name>
    <dbReference type="NCBI Taxonomy" id="1396"/>
    <lineage>
        <taxon>Bacteria</taxon>
        <taxon>Bacillati</taxon>
        <taxon>Bacillota</taxon>
        <taxon>Bacilli</taxon>
        <taxon>Bacillales</taxon>
        <taxon>Bacillaceae</taxon>
        <taxon>Bacillus</taxon>
        <taxon>Bacillus cereus group</taxon>
    </lineage>
</organism>
<dbReference type="AlphaFoldDB" id="A0A1S9T7I7"/>
<evidence type="ECO:0000256" key="1">
    <source>
        <dbReference type="ARBA" id="ARBA00022908"/>
    </source>
</evidence>
<dbReference type="PROSITE" id="PS51898">
    <property type="entry name" value="TYR_RECOMBINASE"/>
    <property type="match status" value="1"/>
</dbReference>
<evidence type="ECO:0000259" key="5">
    <source>
        <dbReference type="PROSITE" id="PS51898"/>
    </source>
</evidence>
<evidence type="ECO:0000256" key="2">
    <source>
        <dbReference type="ARBA" id="ARBA00023125"/>
    </source>
</evidence>
<reference evidence="7 8" key="1">
    <citation type="submission" date="2017-01" db="EMBL/GenBank/DDBJ databases">
        <title>Bacillus cereus isolates.</title>
        <authorList>
            <person name="Beno S.M."/>
        </authorList>
    </citation>
    <scope>NUCLEOTIDE SEQUENCE [LARGE SCALE GENOMIC DNA]</scope>
    <source>
        <strain evidence="7 8">FSL H8-0485</strain>
    </source>
</reference>
<keyword evidence="2 4" id="KW-0238">DNA-binding</keyword>
<evidence type="ECO:0000259" key="6">
    <source>
        <dbReference type="PROSITE" id="PS51900"/>
    </source>
</evidence>
<dbReference type="GO" id="GO:0006310">
    <property type="term" value="P:DNA recombination"/>
    <property type="evidence" value="ECO:0007669"/>
    <property type="project" value="UniProtKB-KW"/>
</dbReference>
<dbReference type="InterPro" id="IPR044068">
    <property type="entry name" value="CB"/>
</dbReference>
<protein>
    <submittedName>
        <fullName evidence="7">Integrase</fullName>
    </submittedName>
</protein>
<sequence length="328" mass="38791">MNETIRLEETLEAFSNYLIEKGRKHSTIQRYSYDIKDFFKWLEVNEILFHIKSWSELSPKDYQGYFSELESKRKYSQKIRHRIWVVLKKLNMFLGIDSPLDEFHLSLIPDQSLSDKDFITATEEKHLKQTILSTKGLTERQAKYRPLIMDRNACIINLVVNYGLSLQELVPLNMSHIQFARNSLIVPGEDGVTRSVFLTDEDTKQLYKYYTIIPEPVRPRKHTDNPLFVVFDFNRGTYRWVYENDAPKALSEVAVQKMIRLEVKRAGGNRRISAQQMRNTFILRLIKQGINEDELVSRMGFKTKISLKRYFRYLQQVPLKHVQNNTID</sequence>
<dbReference type="InterPro" id="IPR013762">
    <property type="entry name" value="Integrase-like_cat_sf"/>
</dbReference>
<dbReference type="GO" id="GO:0003677">
    <property type="term" value="F:DNA binding"/>
    <property type="evidence" value="ECO:0007669"/>
    <property type="project" value="UniProtKB-UniRule"/>
</dbReference>
<dbReference type="InterPro" id="IPR011010">
    <property type="entry name" value="DNA_brk_join_enz"/>
</dbReference>
<dbReference type="RefSeq" id="WP_078205819.1">
    <property type="nucleotide sequence ID" value="NZ_MUAJ01000079.1"/>
</dbReference>
<dbReference type="PROSITE" id="PS51900">
    <property type="entry name" value="CB"/>
    <property type="match status" value="1"/>
</dbReference>
<name>A0A1S9T7I7_BACCE</name>
<comment type="caution">
    <text evidence="7">The sequence shown here is derived from an EMBL/GenBank/DDBJ whole genome shotgun (WGS) entry which is preliminary data.</text>
</comment>
<dbReference type="InterPro" id="IPR002104">
    <property type="entry name" value="Integrase_catalytic"/>
</dbReference>
<dbReference type="Pfam" id="PF00589">
    <property type="entry name" value="Phage_integrase"/>
    <property type="match status" value="1"/>
</dbReference>
<evidence type="ECO:0000256" key="3">
    <source>
        <dbReference type="ARBA" id="ARBA00023172"/>
    </source>
</evidence>
<evidence type="ECO:0000256" key="4">
    <source>
        <dbReference type="PROSITE-ProRule" id="PRU01248"/>
    </source>
</evidence>
<dbReference type="Proteomes" id="UP000190906">
    <property type="component" value="Unassembled WGS sequence"/>
</dbReference>
<proteinExistence type="predicted"/>
<keyword evidence="3" id="KW-0233">DNA recombination</keyword>
<accession>A0A1S9T7I7</accession>
<evidence type="ECO:0000313" key="8">
    <source>
        <dbReference type="Proteomes" id="UP000190906"/>
    </source>
</evidence>
<dbReference type="Gene3D" id="1.10.150.130">
    <property type="match status" value="1"/>
</dbReference>
<feature type="domain" description="Core-binding (CB)" evidence="6">
    <location>
        <begin position="5"/>
        <end position="95"/>
    </location>
</feature>
<dbReference type="CDD" id="cd00397">
    <property type="entry name" value="DNA_BRE_C"/>
    <property type="match status" value="1"/>
</dbReference>
<feature type="domain" description="Tyr recombinase" evidence="5">
    <location>
        <begin position="114"/>
        <end position="327"/>
    </location>
</feature>
<keyword evidence="1" id="KW-0229">DNA integration</keyword>
<dbReference type="SUPFAM" id="SSF56349">
    <property type="entry name" value="DNA breaking-rejoining enzymes"/>
    <property type="match status" value="1"/>
</dbReference>
<dbReference type="EMBL" id="MUAJ01000079">
    <property type="protein sequence ID" value="OOR05994.1"/>
    <property type="molecule type" value="Genomic_DNA"/>
</dbReference>
<evidence type="ECO:0000313" key="7">
    <source>
        <dbReference type="EMBL" id="OOR05994.1"/>
    </source>
</evidence>
<dbReference type="GO" id="GO:0015074">
    <property type="term" value="P:DNA integration"/>
    <property type="evidence" value="ECO:0007669"/>
    <property type="project" value="UniProtKB-KW"/>
</dbReference>
<dbReference type="InterPro" id="IPR010998">
    <property type="entry name" value="Integrase_recombinase_N"/>
</dbReference>